<dbReference type="GO" id="GO:0006284">
    <property type="term" value="P:base-excision repair"/>
    <property type="evidence" value="ECO:0007669"/>
    <property type="project" value="InterPro"/>
</dbReference>
<dbReference type="InterPro" id="IPR003651">
    <property type="entry name" value="Endonuclease3_FeS-loop_motif"/>
</dbReference>
<keyword evidence="10" id="KW-0408">Iron</keyword>
<comment type="cofactor">
    <cofactor evidence="2">
        <name>[4Fe-4S] cluster</name>
        <dbReference type="ChEBI" id="CHEBI:49883"/>
    </cofactor>
</comment>
<dbReference type="AlphaFoldDB" id="A0A7H0H585"/>
<dbReference type="GO" id="GO:0046872">
    <property type="term" value="F:metal ion binding"/>
    <property type="evidence" value="ECO:0007669"/>
    <property type="project" value="UniProtKB-KW"/>
</dbReference>
<evidence type="ECO:0000256" key="5">
    <source>
        <dbReference type="ARBA" id="ARBA00022023"/>
    </source>
</evidence>
<evidence type="ECO:0000256" key="3">
    <source>
        <dbReference type="ARBA" id="ARBA00008343"/>
    </source>
</evidence>
<evidence type="ECO:0000259" key="14">
    <source>
        <dbReference type="SMART" id="SM00478"/>
    </source>
</evidence>
<evidence type="ECO:0000256" key="2">
    <source>
        <dbReference type="ARBA" id="ARBA00001966"/>
    </source>
</evidence>
<protein>
    <recommendedName>
        <fullName evidence="5">Adenine DNA glycosylase</fullName>
        <ecNumber evidence="4">3.2.2.31</ecNumber>
    </recommendedName>
</protein>
<dbReference type="KEGG" id="tdf:H9L22_16365"/>
<comment type="catalytic activity">
    <reaction evidence="1">
        <text>Hydrolyzes free adenine bases from 7,8-dihydro-8-oxoguanine:adenine mismatched double-stranded DNA, leaving an apurinic site.</text>
        <dbReference type="EC" id="3.2.2.31"/>
    </reaction>
</comment>
<dbReference type="SUPFAM" id="SSF48150">
    <property type="entry name" value="DNA-glycosylase"/>
    <property type="match status" value="1"/>
</dbReference>
<dbReference type="InterPro" id="IPR003265">
    <property type="entry name" value="HhH-GPD_domain"/>
</dbReference>
<dbReference type="GO" id="GO:0034039">
    <property type="term" value="F:8-oxo-7,8-dihydroguanine DNA N-glycosylase activity"/>
    <property type="evidence" value="ECO:0007669"/>
    <property type="project" value="TreeGrafter"/>
</dbReference>
<evidence type="ECO:0000313" key="15">
    <source>
        <dbReference type="EMBL" id="QNP55701.1"/>
    </source>
</evidence>
<dbReference type="Gene3D" id="1.10.340.30">
    <property type="entry name" value="Hypothetical protein, domain 2"/>
    <property type="match status" value="1"/>
</dbReference>
<dbReference type="RefSeq" id="WP_187720830.1">
    <property type="nucleotide sequence ID" value="NZ_BAABBL010000005.1"/>
</dbReference>
<evidence type="ECO:0000256" key="8">
    <source>
        <dbReference type="ARBA" id="ARBA00022763"/>
    </source>
</evidence>
<evidence type="ECO:0000256" key="6">
    <source>
        <dbReference type="ARBA" id="ARBA00022485"/>
    </source>
</evidence>
<dbReference type="PANTHER" id="PTHR42944">
    <property type="entry name" value="ADENINE DNA GLYCOSYLASE"/>
    <property type="match status" value="1"/>
</dbReference>
<keyword evidence="12" id="KW-0234">DNA repair</keyword>
<keyword evidence="8" id="KW-0227">DNA damage</keyword>
<feature type="domain" description="HhH-GPD" evidence="14">
    <location>
        <begin position="41"/>
        <end position="193"/>
    </location>
</feature>
<evidence type="ECO:0000256" key="7">
    <source>
        <dbReference type="ARBA" id="ARBA00022723"/>
    </source>
</evidence>
<evidence type="ECO:0000256" key="9">
    <source>
        <dbReference type="ARBA" id="ARBA00022801"/>
    </source>
</evidence>
<dbReference type="SMART" id="SM00478">
    <property type="entry name" value="ENDO3c"/>
    <property type="match status" value="1"/>
</dbReference>
<dbReference type="InterPro" id="IPR044298">
    <property type="entry name" value="MIG/MutY"/>
</dbReference>
<dbReference type="PANTHER" id="PTHR42944:SF1">
    <property type="entry name" value="ADENINE DNA GLYCOSYLASE"/>
    <property type="match status" value="1"/>
</dbReference>
<dbReference type="InterPro" id="IPR004036">
    <property type="entry name" value="Endonuclease-III-like_CS2"/>
</dbReference>
<evidence type="ECO:0000256" key="12">
    <source>
        <dbReference type="ARBA" id="ARBA00023204"/>
    </source>
</evidence>
<dbReference type="EC" id="3.2.2.31" evidence="4"/>
<dbReference type="Pfam" id="PF00633">
    <property type="entry name" value="HHH"/>
    <property type="match status" value="1"/>
</dbReference>
<dbReference type="InterPro" id="IPR023170">
    <property type="entry name" value="HhH_base_excis_C"/>
</dbReference>
<comment type="similarity">
    <text evidence="3">Belongs to the Nth/MutY family.</text>
</comment>
<dbReference type="GO" id="GO:0051539">
    <property type="term" value="F:4 iron, 4 sulfur cluster binding"/>
    <property type="evidence" value="ECO:0007669"/>
    <property type="project" value="UniProtKB-KW"/>
</dbReference>
<evidence type="ECO:0000256" key="10">
    <source>
        <dbReference type="ARBA" id="ARBA00023004"/>
    </source>
</evidence>
<keyword evidence="16" id="KW-1185">Reference proteome</keyword>
<sequence length="315" mass="33432">MTPDVRAVQARLAAWYAAVARPLPWRDADTTPWGVLVSEIMLQQTPAARVEGPWRDWMTVWPTPAHLAAAPVADVLRAWGRLGYPRRALRLRDAAQAIVDLHDGRVPDDEAALLALPGVGRYTAAAVRAFAFGRRSVVLDVNVRRVLARLAAGVEHPPTHESAAERAAAEDWVPHDDADAATWSAAAMELGAVVCTARAPLCDACPVADSCAWLAAGRPAWSGPPRVAQAWEGTDRQCRGRIMAALRASDRPVPLADVAWPDVSQLRRAATGLVADGLAVEHPAGLALPRHGSPRLSSCVATLAGSGTGSPSMAR</sequence>
<dbReference type="CDD" id="cd00056">
    <property type="entry name" value="ENDO3c"/>
    <property type="match status" value="1"/>
</dbReference>
<dbReference type="Pfam" id="PF10576">
    <property type="entry name" value="EndIII_4Fe-2S"/>
    <property type="match status" value="1"/>
</dbReference>
<dbReference type="Proteomes" id="UP000516117">
    <property type="component" value="Chromosome"/>
</dbReference>
<keyword evidence="9" id="KW-0378">Hydrolase</keyword>
<dbReference type="GO" id="GO:0035485">
    <property type="term" value="F:adenine/guanine mispair binding"/>
    <property type="evidence" value="ECO:0007669"/>
    <property type="project" value="TreeGrafter"/>
</dbReference>
<keyword evidence="7" id="KW-0479">Metal-binding</keyword>
<dbReference type="Gene3D" id="1.10.1670.10">
    <property type="entry name" value="Helix-hairpin-Helix base-excision DNA repair enzymes (C-terminal)"/>
    <property type="match status" value="1"/>
</dbReference>
<dbReference type="GO" id="GO:0032357">
    <property type="term" value="F:oxidized purine DNA binding"/>
    <property type="evidence" value="ECO:0007669"/>
    <property type="project" value="TreeGrafter"/>
</dbReference>
<evidence type="ECO:0000256" key="4">
    <source>
        <dbReference type="ARBA" id="ARBA00012045"/>
    </source>
</evidence>
<evidence type="ECO:0000256" key="1">
    <source>
        <dbReference type="ARBA" id="ARBA00000843"/>
    </source>
</evidence>
<evidence type="ECO:0000256" key="13">
    <source>
        <dbReference type="ARBA" id="ARBA00023295"/>
    </source>
</evidence>
<dbReference type="InterPro" id="IPR011257">
    <property type="entry name" value="DNA_glycosylase"/>
</dbReference>
<evidence type="ECO:0000313" key="16">
    <source>
        <dbReference type="Proteomes" id="UP000516117"/>
    </source>
</evidence>
<proteinExistence type="inferred from homology"/>
<name>A0A7H0H585_9ACTN</name>
<organism evidence="15 16">
    <name type="scientific">Tessaracoccus defluvii</name>
    <dbReference type="NCBI Taxonomy" id="1285901"/>
    <lineage>
        <taxon>Bacteria</taxon>
        <taxon>Bacillati</taxon>
        <taxon>Actinomycetota</taxon>
        <taxon>Actinomycetes</taxon>
        <taxon>Propionibacteriales</taxon>
        <taxon>Propionibacteriaceae</taxon>
        <taxon>Tessaracoccus</taxon>
    </lineage>
</organism>
<dbReference type="Pfam" id="PF00730">
    <property type="entry name" value="HhH-GPD"/>
    <property type="match status" value="1"/>
</dbReference>
<dbReference type="InterPro" id="IPR000445">
    <property type="entry name" value="HhH_motif"/>
</dbReference>
<gene>
    <name evidence="15" type="ORF">H9L22_16365</name>
</gene>
<accession>A0A7H0H585</accession>
<dbReference type="PROSITE" id="PS01155">
    <property type="entry name" value="ENDONUCLEASE_III_2"/>
    <property type="match status" value="1"/>
</dbReference>
<keyword evidence="11" id="KW-0411">Iron-sulfur</keyword>
<dbReference type="GO" id="GO:0006298">
    <property type="term" value="P:mismatch repair"/>
    <property type="evidence" value="ECO:0007669"/>
    <property type="project" value="TreeGrafter"/>
</dbReference>
<dbReference type="SMART" id="SM00525">
    <property type="entry name" value="FES"/>
    <property type="match status" value="1"/>
</dbReference>
<dbReference type="GO" id="GO:0000701">
    <property type="term" value="F:purine-specific mismatch base pair DNA N-glycosylase activity"/>
    <property type="evidence" value="ECO:0007669"/>
    <property type="project" value="UniProtKB-EC"/>
</dbReference>
<keyword evidence="6" id="KW-0004">4Fe-4S</keyword>
<reference evidence="15 16" key="1">
    <citation type="submission" date="2020-08" db="EMBL/GenBank/DDBJ databases">
        <title>Genome sequence of Tessaracoccus defluvii JCM 17540T.</title>
        <authorList>
            <person name="Hyun D.-W."/>
            <person name="Bae J.-W."/>
        </authorList>
    </citation>
    <scope>NUCLEOTIDE SEQUENCE [LARGE SCALE GENOMIC DNA]</scope>
    <source>
        <strain evidence="15 16">JCM 17540</strain>
    </source>
</reference>
<keyword evidence="13" id="KW-0326">Glycosidase</keyword>
<evidence type="ECO:0000256" key="11">
    <source>
        <dbReference type="ARBA" id="ARBA00023014"/>
    </source>
</evidence>
<dbReference type="EMBL" id="CP060789">
    <property type="protein sequence ID" value="QNP55701.1"/>
    <property type="molecule type" value="Genomic_DNA"/>
</dbReference>